<dbReference type="GO" id="GO:0007017">
    <property type="term" value="P:microtubule-based process"/>
    <property type="evidence" value="ECO:0007669"/>
    <property type="project" value="InterPro"/>
</dbReference>
<evidence type="ECO:0000256" key="5">
    <source>
        <dbReference type="ARBA" id="ARBA00023134"/>
    </source>
</evidence>
<dbReference type="GO" id="GO:0005874">
    <property type="term" value="C:microtubule"/>
    <property type="evidence" value="ECO:0007669"/>
    <property type="project" value="UniProtKB-KW"/>
</dbReference>
<dbReference type="SMART" id="SM00864">
    <property type="entry name" value="Tubulin"/>
    <property type="match status" value="1"/>
</dbReference>
<keyword evidence="5 7" id="KW-0342">GTP-binding</keyword>
<evidence type="ECO:0000256" key="2">
    <source>
        <dbReference type="ARBA" id="ARBA00022701"/>
    </source>
</evidence>
<dbReference type="PRINTS" id="PR01162">
    <property type="entry name" value="ALPHATUBULIN"/>
</dbReference>
<dbReference type="InterPro" id="IPR003008">
    <property type="entry name" value="Tubulin_FtsZ_GTPase"/>
</dbReference>
<accession>A0A914ZVY5</accession>
<dbReference type="InterPro" id="IPR008280">
    <property type="entry name" value="Tub_FtsZ_C"/>
</dbReference>
<keyword evidence="10" id="KW-1185">Reference proteome</keyword>
<dbReference type="AlphaFoldDB" id="A0A914ZVY5"/>
<dbReference type="Gene3D" id="3.40.50.1440">
    <property type="entry name" value="Tubulin/FtsZ, GTPase domain"/>
    <property type="match status" value="1"/>
</dbReference>
<dbReference type="GO" id="GO:0005200">
    <property type="term" value="F:structural constituent of cytoskeleton"/>
    <property type="evidence" value="ECO:0007669"/>
    <property type="project" value="InterPro"/>
</dbReference>
<keyword evidence="4" id="KW-0378">Hydrolase</keyword>
<protein>
    <recommendedName>
        <fullName evidence="7">Tubulin alpha chain</fullName>
    </recommendedName>
</protein>
<dbReference type="Proteomes" id="UP000887569">
    <property type="component" value="Unplaced"/>
</dbReference>
<comment type="function">
    <text evidence="7">Tubulin is the major constituent of microtubules, a cylinder consisting of laterally associated linear protofilaments composed of alpha- and beta-tubulin heterodimers. Microtubules grow by the addition of GTP-tubulin dimers to the microtubule end, where a stabilizing cap forms. Below the cap, tubulin dimers are in GDP-bound state, owing to GTPase activity of alpha-tubulin.</text>
</comment>
<proteinExistence type="inferred from homology"/>
<dbReference type="Pfam" id="PF00091">
    <property type="entry name" value="Tubulin"/>
    <property type="match status" value="1"/>
</dbReference>
<evidence type="ECO:0000256" key="3">
    <source>
        <dbReference type="ARBA" id="ARBA00022741"/>
    </source>
</evidence>
<evidence type="ECO:0000256" key="7">
    <source>
        <dbReference type="RuleBase" id="RU000352"/>
    </source>
</evidence>
<evidence type="ECO:0000256" key="6">
    <source>
        <dbReference type="ARBA" id="ARBA00049117"/>
    </source>
</evidence>
<keyword evidence="3 7" id="KW-0547">Nucleotide-binding</keyword>
<dbReference type="PRINTS" id="PR01161">
    <property type="entry name" value="TUBULIN"/>
</dbReference>
<dbReference type="InterPro" id="IPR018316">
    <property type="entry name" value="Tubulin/FtsZ_2-layer-sand-dom"/>
</dbReference>
<dbReference type="SUPFAM" id="SSF55307">
    <property type="entry name" value="Tubulin C-terminal domain-like"/>
    <property type="match status" value="1"/>
</dbReference>
<dbReference type="InterPro" id="IPR037103">
    <property type="entry name" value="Tubulin/FtsZ-like_C"/>
</dbReference>
<evidence type="ECO:0000256" key="1">
    <source>
        <dbReference type="ARBA" id="ARBA00009636"/>
    </source>
</evidence>
<dbReference type="InterPro" id="IPR002452">
    <property type="entry name" value="Alpha_tubulin"/>
</dbReference>
<dbReference type="WBParaSite" id="PgB35_g008_t01">
    <property type="protein sequence ID" value="PgB35_g008_t01"/>
    <property type="gene ID" value="PgB35_g008"/>
</dbReference>
<dbReference type="InterPro" id="IPR023123">
    <property type="entry name" value="Tubulin_C"/>
</dbReference>
<keyword evidence="2 7" id="KW-0493">Microtubule</keyword>
<dbReference type="SUPFAM" id="SSF52490">
    <property type="entry name" value="Tubulin nucleotide-binding domain-like"/>
    <property type="match status" value="1"/>
</dbReference>
<comment type="catalytic activity">
    <reaction evidence="6">
        <text>GTP + H2O = GDP + phosphate + H(+)</text>
        <dbReference type="Rhea" id="RHEA:19669"/>
        <dbReference type="ChEBI" id="CHEBI:15377"/>
        <dbReference type="ChEBI" id="CHEBI:15378"/>
        <dbReference type="ChEBI" id="CHEBI:37565"/>
        <dbReference type="ChEBI" id="CHEBI:43474"/>
        <dbReference type="ChEBI" id="CHEBI:58189"/>
    </reaction>
    <physiologicalReaction direction="left-to-right" evidence="6">
        <dbReference type="Rhea" id="RHEA:19670"/>
    </physiologicalReaction>
</comment>
<name>A0A914ZVY5_PARUN</name>
<sequence length="250" mass="27875">FLVFRTFGGGTGSGFTSLLVERLSAEYVKKTKLEFSIYPAPRMCSAVVEPYNSVLTTHIIIDYSDCSFIFDNEAIYDVSRRNLDIESPSYTNLNRLIAQVISSGTAPLRFNGPLNVDLAEFQTNLVPYPRIHFPLVAYAPFVSAERAYYEAFSVNDITNACFETVNQMVEVGINCQPPTVVPEGDLAKVTKTACMLANTTAISEAWGRLNLNLDLMFAKRAFVHWYVGKGMEEGKFAEAREVLAALKKDY</sequence>
<evidence type="ECO:0000256" key="4">
    <source>
        <dbReference type="ARBA" id="ARBA00022801"/>
    </source>
</evidence>
<dbReference type="InterPro" id="IPR036525">
    <property type="entry name" value="Tubulin/FtsZ_GTPase_sf"/>
</dbReference>
<dbReference type="PROSITE" id="PS00227">
    <property type="entry name" value="TUBULIN"/>
    <property type="match status" value="1"/>
</dbReference>
<dbReference type="GO" id="GO:0005525">
    <property type="term" value="F:GTP binding"/>
    <property type="evidence" value="ECO:0007669"/>
    <property type="project" value="UniProtKB-UniRule"/>
</dbReference>
<evidence type="ECO:0000259" key="9">
    <source>
        <dbReference type="SMART" id="SM00865"/>
    </source>
</evidence>
<reference evidence="11" key="1">
    <citation type="submission" date="2022-11" db="UniProtKB">
        <authorList>
            <consortium name="WormBaseParasite"/>
        </authorList>
    </citation>
    <scope>IDENTIFICATION</scope>
</reference>
<feature type="domain" description="Tubulin/FtsZ GTPase" evidence="8">
    <location>
        <begin position="1"/>
        <end position="112"/>
    </location>
</feature>
<dbReference type="PANTHER" id="PTHR11588">
    <property type="entry name" value="TUBULIN"/>
    <property type="match status" value="1"/>
</dbReference>
<dbReference type="Gene3D" id="1.10.287.600">
    <property type="entry name" value="Helix hairpin bin"/>
    <property type="match status" value="1"/>
</dbReference>
<dbReference type="SMART" id="SM00865">
    <property type="entry name" value="Tubulin_C"/>
    <property type="match status" value="1"/>
</dbReference>
<evidence type="ECO:0000313" key="10">
    <source>
        <dbReference type="Proteomes" id="UP000887569"/>
    </source>
</evidence>
<evidence type="ECO:0000259" key="8">
    <source>
        <dbReference type="SMART" id="SM00864"/>
    </source>
</evidence>
<comment type="similarity">
    <text evidence="1 7">Belongs to the tubulin family.</text>
</comment>
<organism evidence="10 11">
    <name type="scientific">Parascaris univalens</name>
    <name type="common">Nematode worm</name>
    <dbReference type="NCBI Taxonomy" id="6257"/>
    <lineage>
        <taxon>Eukaryota</taxon>
        <taxon>Metazoa</taxon>
        <taxon>Ecdysozoa</taxon>
        <taxon>Nematoda</taxon>
        <taxon>Chromadorea</taxon>
        <taxon>Rhabditida</taxon>
        <taxon>Spirurina</taxon>
        <taxon>Ascaridomorpha</taxon>
        <taxon>Ascaridoidea</taxon>
        <taxon>Ascarididae</taxon>
        <taxon>Parascaris</taxon>
    </lineage>
</organism>
<dbReference type="InterPro" id="IPR000217">
    <property type="entry name" value="Tubulin"/>
</dbReference>
<dbReference type="GO" id="GO:0016787">
    <property type="term" value="F:hydrolase activity"/>
    <property type="evidence" value="ECO:0007669"/>
    <property type="project" value="UniProtKB-KW"/>
</dbReference>
<dbReference type="InterPro" id="IPR017975">
    <property type="entry name" value="Tubulin_CS"/>
</dbReference>
<evidence type="ECO:0000313" key="11">
    <source>
        <dbReference type="WBParaSite" id="PgB35_g008_t01"/>
    </source>
</evidence>
<dbReference type="Gene3D" id="3.30.1330.20">
    <property type="entry name" value="Tubulin/FtsZ, C-terminal domain"/>
    <property type="match status" value="2"/>
</dbReference>
<comment type="subunit">
    <text evidence="7">Dimer of alpha and beta chains. A typical microtubule is a hollow water-filled tube with an outer diameter of 25 nm and an inner diameter of 15 nM. Alpha-beta heterodimers associate head-to-tail to form protofilaments running lengthwise along the microtubule wall with the beta-tubulin subunit facing the microtubule plus end conferring a structural polarity. Microtubules usually have 13 protofilaments but different protofilament numbers can be found in some organisms and specialized cells.</text>
</comment>
<feature type="domain" description="Tubulin/FtsZ 2-layer sandwich" evidence="9">
    <location>
        <begin position="114"/>
        <end position="211"/>
    </location>
</feature>
<dbReference type="Pfam" id="PF03953">
    <property type="entry name" value="Tubulin_C"/>
    <property type="match status" value="1"/>
</dbReference>